<dbReference type="GO" id="GO:0046872">
    <property type="term" value="F:metal ion binding"/>
    <property type="evidence" value="ECO:0007669"/>
    <property type="project" value="UniProtKB-KW"/>
</dbReference>
<keyword evidence="13 17" id="KW-0472">Membrane</keyword>
<comment type="cofactor">
    <cofactor evidence="1">
        <name>Mn(2+)</name>
        <dbReference type="ChEBI" id="CHEBI:29035"/>
    </cofactor>
</comment>
<evidence type="ECO:0000256" key="14">
    <source>
        <dbReference type="ARBA" id="ARBA00023211"/>
    </source>
</evidence>
<feature type="transmembrane region" description="Helical" evidence="17">
    <location>
        <begin position="210"/>
        <end position="228"/>
    </location>
</feature>
<evidence type="ECO:0000256" key="13">
    <source>
        <dbReference type="ARBA" id="ARBA00023136"/>
    </source>
</evidence>
<dbReference type="EC" id="2.4.99.18" evidence="6"/>
<dbReference type="OrthoDB" id="10261066at2759"/>
<proteinExistence type="inferred from homology"/>
<gene>
    <name evidence="20" type="ORF">Amon01_000858800</name>
</gene>
<evidence type="ECO:0000256" key="10">
    <source>
        <dbReference type="ARBA" id="ARBA00022723"/>
    </source>
</evidence>
<dbReference type="EMBL" id="BSXU01007757">
    <property type="protein sequence ID" value="GMG56521.1"/>
    <property type="molecule type" value="Genomic_DNA"/>
</dbReference>
<dbReference type="GO" id="GO:0043687">
    <property type="term" value="P:post-translational protein modification"/>
    <property type="evidence" value="ECO:0007669"/>
    <property type="project" value="TreeGrafter"/>
</dbReference>
<keyword evidence="10" id="KW-0479">Metal-binding</keyword>
<feature type="domain" description="STT3/PglB/AglB core" evidence="19">
    <location>
        <begin position="339"/>
        <end position="398"/>
    </location>
</feature>
<evidence type="ECO:0000259" key="19">
    <source>
        <dbReference type="Pfam" id="PF21436"/>
    </source>
</evidence>
<evidence type="ECO:0000256" key="11">
    <source>
        <dbReference type="ARBA" id="ARBA00022842"/>
    </source>
</evidence>
<keyword evidence="12 17" id="KW-1133">Transmembrane helix</keyword>
<feature type="transmembrane region" description="Helical" evidence="17">
    <location>
        <begin position="66"/>
        <end position="86"/>
    </location>
</feature>
<keyword evidence="11" id="KW-0460">Magnesium</keyword>
<dbReference type="GO" id="GO:0016020">
    <property type="term" value="C:membrane"/>
    <property type="evidence" value="ECO:0007669"/>
    <property type="project" value="InterPro"/>
</dbReference>
<comment type="similarity">
    <text evidence="5">Belongs to the STT3 family.</text>
</comment>
<sequence>MLTFYLWIKSINMGSVFYAALTAVFYFYMVSAWGGYVFITNMIPLHVFILLLMGRFDFKIYTSYTTWYALGTLMSMQIPFVGFLPIRSNDHMASLGVFGLLQLVLLVNYLKYTLSAAKFNKLMIAFGVFISVVAITGLVLATKLGLIAPWTGRFYSLWDTSYAKIHIPIIASVSEHQPTTWTSFFFDLNFLIWLFPVGVYLCFQELTNEAVFLIVFAVLSSYFAGVMIRLMLTLTPVVCVCSGLALGRLFDIYLDFKDVLRSRAEHGSKGLTEVFSKLIIVSTFVFYLYFFVQHCTWATSTAYSSPSVVLASRAQDGSQSIIDDYREAYYWLRMNTPEDSKVMAWWDYGYQIGGMADRTTFVDNNTWNNTHIATVGKAMSVSEEKSEVIMRQLGVDYVLVIFGGLLGYSGDDLNKFLWMVRIAEGIWPEDVNEKTFFTQRGEYRVDDLAAEGMKDSLMYKMSYYRFGDLFGNKDPVDRVRQQKLSSNYAKSIKLDVLEEVFTSENWIVRIYKLKDKDNFGRSLIDVGDDERKHASKRVKRMQTRKKPELDLRV</sequence>
<comment type="caution">
    <text evidence="20">The sequence shown here is derived from an EMBL/GenBank/DDBJ whole genome shotgun (WGS) entry which is preliminary data.</text>
</comment>
<reference evidence="20" key="1">
    <citation type="submission" date="2023-04" db="EMBL/GenBank/DDBJ databases">
        <title>Ambrosiozyma monospora NBRC 1965.</title>
        <authorList>
            <person name="Ichikawa N."/>
            <person name="Sato H."/>
            <person name="Tonouchi N."/>
        </authorList>
    </citation>
    <scope>NUCLEOTIDE SEQUENCE</scope>
    <source>
        <strain evidence="20">NBRC 1965</strain>
    </source>
</reference>
<dbReference type="GO" id="GO:0004579">
    <property type="term" value="F:dolichyl-diphosphooligosaccharide-protein glycotransferase activity"/>
    <property type="evidence" value="ECO:0007669"/>
    <property type="project" value="UniProtKB-EC"/>
</dbReference>
<comment type="pathway">
    <text evidence="4">Protein modification; protein glycosylation.</text>
</comment>
<dbReference type="PANTHER" id="PTHR13872:SF1">
    <property type="entry name" value="DOLICHYL-DIPHOSPHOOLIGOSACCHARIDE--PROTEIN GLYCOSYLTRANSFERASE SUBUNIT STT3B"/>
    <property type="match status" value="1"/>
</dbReference>
<name>A0A9W7DKW4_AMBMO</name>
<feature type="region of interest" description="Disordered" evidence="16">
    <location>
        <begin position="534"/>
        <end position="553"/>
    </location>
</feature>
<feature type="transmembrane region" description="Helical" evidence="17">
    <location>
        <begin position="184"/>
        <end position="203"/>
    </location>
</feature>
<evidence type="ECO:0000256" key="12">
    <source>
        <dbReference type="ARBA" id="ARBA00022989"/>
    </source>
</evidence>
<protein>
    <recommendedName>
        <fullName evidence="6">dolichyl-diphosphooligosaccharide--protein glycotransferase</fullName>
        <ecNumber evidence="6">2.4.99.18</ecNumber>
    </recommendedName>
</protein>
<feature type="transmembrane region" description="Helical" evidence="17">
    <location>
        <begin position="274"/>
        <end position="292"/>
    </location>
</feature>
<dbReference type="InterPro" id="IPR003674">
    <property type="entry name" value="Oligo_trans_STT3"/>
</dbReference>
<feature type="transmembrane region" description="Helical" evidence="17">
    <location>
        <begin position="92"/>
        <end position="110"/>
    </location>
</feature>
<feature type="transmembrane region" description="Helical" evidence="17">
    <location>
        <begin position="12"/>
        <end position="29"/>
    </location>
</feature>
<evidence type="ECO:0000256" key="8">
    <source>
        <dbReference type="ARBA" id="ARBA00022679"/>
    </source>
</evidence>
<dbReference type="InterPro" id="IPR048307">
    <property type="entry name" value="STT3_N"/>
</dbReference>
<evidence type="ECO:0000256" key="6">
    <source>
        <dbReference type="ARBA" id="ARBA00012605"/>
    </source>
</evidence>
<keyword evidence="21" id="KW-1185">Reference proteome</keyword>
<feature type="transmembrane region" description="Helical" evidence="17">
    <location>
        <begin position="122"/>
        <end position="148"/>
    </location>
</feature>
<evidence type="ECO:0000256" key="4">
    <source>
        <dbReference type="ARBA" id="ARBA00004922"/>
    </source>
</evidence>
<keyword evidence="9 17" id="KW-0812">Transmembrane</keyword>
<evidence type="ECO:0000313" key="21">
    <source>
        <dbReference type="Proteomes" id="UP001165063"/>
    </source>
</evidence>
<feature type="domain" description="Oligosaccharyl transferase STT3 N-terminal" evidence="18">
    <location>
        <begin position="1"/>
        <end position="241"/>
    </location>
</feature>
<evidence type="ECO:0000256" key="7">
    <source>
        <dbReference type="ARBA" id="ARBA00022676"/>
    </source>
</evidence>
<evidence type="ECO:0000256" key="15">
    <source>
        <dbReference type="ARBA" id="ARBA00048829"/>
    </source>
</evidence>
<evidence type="ECO:0000256" key="2">
    <source>
        <dbReference type="ARBA" id="ARBA00001946"/>
    </source>
</evidence>
<dbReference type="AlphaFoldDB" id="A0A9W7DKW4"/>
<evidence type="ECO:0000313" key="20">
    <source>
        <dbReference type="EMBL" id="GMG56521.1"/>
    </source>
</evidence>
<evidence type="ECO:0000256" key="5">
    <source>
        <dbReference type="ARBA" id="ARBA00010810"/>
    </source>
</evidence>
<evidence type="ECO:0000259" key="18">
    <source>
        <dbReference type="Pfam" id="PF02516"/>
    </source>
</evidence>
<evidence type="ECO:0000256" key="1">
    <source>
        <dbReference type="ARBA" id="ARBA00001936"/>
    </source>
</evidence>
<dbReference type="Gene3D" id="3.40.50.12610">
    <property type="match status" value="1"/>
</dbReference>
<evidence type="ECO:0000256" key="17">
    <source>
        <dbReference type="SAM" id="Phobius"/>
    </source>
</evidence>
<dbReference type="Pfam" id="PF21436">
    <property type="entry name" value="STT3-PglB_core"/>
    <property type="match status" value="1"/>
</dbReference>
<keyword evidence="14" id="KW-0464">Manganese</keyword>
<dbReference type="Pfam" id="PF02516">
    <property type="entry name" value="STT3"/>
    <property type="match status" value="1"/>
</dbReference>
<dbReference type="PANTHER" id="PTHR13872">
    <property type="entry name" value="DOLICHYL-DIPHOSPHOOLIGOSACCHARIDE--PROTEIN GLYCOSYLTRANSFERASE SUBUNIT"/>
    <property type="match status" value="1"/>
</dbReference>
<comment type="catalytic activity">
    <reaction evidence="15">
        <text>a di-trans,poly-cis-dolichyl diphosphooligosaccharide + L-asparaginyl-[protein] = N(4)-(oligosaccharide-(1-&gt;4)-N-acetyl-beta-D-glucosaminyl-(1-&gt;4)-N-acetyl-beta-D-glucosaminyl)-L-asparaginyl-[protein] + a di-trans,poly-cis-dolichyl diphosphate + H(+)</text>
        <dbReference type="Rhea" id="RHEA:22980"/>
        <dbReference type="Rhea" id="RHEA-COMP:12804"/>
        <dbReference type="Rhea" id="RHEA-COMP:12805"/>
        <dbReference type="Rhea" id="RHEA-COMP:19506"/>
        <dbReference type="Rhea" id="RHEA-COMP:19509"/>
        <dbReference type="ChEBI" id="CHEBI:15378"/>
        <dbReference type="ChEBI" id="CHEBI:50347"/>
        <dbReference type="ChEBI" id="CHEBI:57497"/>
        <dbReference type="ChEBI" id="CHEBI:57570"/>
        <dbReference type="ChEBI" id="CHEBI:132529"/>
        <dbReference type="EC" id="2.4.99.18"/>
    </reaction>
</comment>
<accession>A0A9W7DKW4</accession>
<comment type="cofactor">
    <cofactor evidence="2">
        <name>Mg(2+)</name>
        <dbReference type="ChEBI" id="CHEBI:18420"/>
    </cofactor>
</comment>
<evidence type="ECO:0000256" key="16">
    <source>
        <dbReference type="SAM" id="MobiDB-lite"/>
    </source>
</evidence>
<dbReference type="GO" id="GO:0012505">
    <property type="term" value="C:endomembrane system"/>
    <property type="evidence" value="ECO:0007669"/>
    <property type="project" value="UniProtKB-SubCell"/>
</dbReference>
<evidence type="ECO:0000256" key="9">
    <source>
        <dbReference type="ARBA" id="ARBA00022692"/>
    </source>
</evidence>
<dbReference type="GO" id="GO:0018279">
    <property type="term" value="P:protein N-linked glycosylation via asparagine"/>
    <property type="evidence" value="ECO:0007669"/>
    <property type="project" value="TreeGrafter"/>
</dbReference>
<feature type="transmembrane region" description="Helical" evidence="17">
    <location>
        <begin position="35"/>
        <end position="54"/>
    </location>
</feature>
<dbReference type="InterPro" id="IPR048999">
    <property type="entry name" value="STT3-PglB_core"/>
</dbReference>
<comment type="subcellular location">
    <subcellularLocation>
        <location evidence="3">Endomembrane system</location>
        <topology evidence="3">Multi-pass membrane protein</topology>
    </subcellularLocation>
</comment>
<keyword evidence="8" id="KW-0808">Transferase</keyword>
<keyword evidence="7" id="KW-0328">Glycosyltransferase</keyword>
<feature type="compositionally biased region" description="Basic residues" evidence="16">
    <location>
        <begin position="534"/>
        <end position="544"/>
    </location>
</feature>
<evidence type="ECO:0000256" key="3">
    <source>
        <dbReference type="ARBA" id="ARBA00004127"/>
    </source>
</evidence>
<organism evidence="20 21">
    <name type="scientific">Ambrosiozyma monospora</name>
    <name type="common">Yeast</name>
    <name type="synonym">Endomycopsis monosporus</name>
    <dbReference type="NCBI Taxonomy" id="43982"/>
    <lineage>
        <taxon>Eukaryota</taxon>
        <taxon>Fungi</taxon>
        <taxon>Dikarya</taxon>
        <taxon>Ascomycota</taxon>
        <taxon>Saccharomycotina</taxon>
        <taxon>Pichiomycetes</taxon>
        <taxon>Pichiales</taxon>
        <taxon>Pichiaceae</taxon>
        <taxon>Ambrosiozyma</taxon>
    </lineage>
</organism>
<dbReference type="Proteomes" id="UP001165063">
    <property type="component" value="Unassembled WGS sequence"/>
</dbReference>